<reference evidence="2" key="2">
    <citation type="submission" date="2022-01" db="EMBL/GenBank/DDBJ databases">
        <authorList>
            <person name="Yamashiro T."/>
            <person name="Shiraishi A."/>
            <person name="Satake H."/>
            <person name="Nakayama K."/>
        </authorList>
    </citation>
    <scope>NUCLEOTIDE SEQUENCE</scope>
</reference>
<keyword evidence="3" id="KW-1185">Reference proteome</keyword>
<sequence length="188" mass="20959">MVPLQPRFGVVTDWYLSQGYREPVVMSSASSAVTYTSVYTDSEPGRVFWGADEEISDRGIPLQPVPISLSITVGRMEHELPTEEHASLLPRSNEDDDNRGWSVDIPMEVEMMEMMIQAISSRDDTENALLGFRYEIGESSTARPTRDLAEAVPEIAPMTVGDVNTRVTELAALHEHDTQDLYVLLEDA</sequence>
<comment type="caution">
    <text evidence="2">The sequence shown here is derived from an EMBL/GenBank/DDBJ whole genome shotgun (WGS) entry which is preliminary data.</text>
</comment>
<feature type="region of interest" description="Disordered" evidence="1">
    <location>
        <begin position="81"/>
        <end position="100"/>
    </location>
</feature>
<evidence type="ECO:0000313" key="3">
    <source>
        <dbReference type="Proteomes" id="UP001151760"/>
    </source>
</evidence>
<evidence type="ECO:0000256" key="1">
    <source>
        <dbReference type="SAM" id="MobiDB-lite"/>
    </source>
</evidence>
<dbReference type="Proteomes" id="UP001151760">
    <property type="component" value="Unassembled WGS sequence"/>
</dbReference>
<reference evidence="2" key="1">
    <citation type="journal article" date="2022" name="Int. J. Mol. Sci.">
        <title>Draft Genome of Tanacetum Coccineum: Genomic Comparison of Closely Related Tanacetum-Family Plants.</title>
        <authorList>
            <person name="Yamashiro T."/>
            <person name="Shiraishi A."/>
            <person name="Nakayama K."/>
            <person name="Satake H."/>
        </authorList>
    </citation>
    <scope>NUCLEOTIDE SEQUENCE</scope>
</reference>
<dbReference type="EMBL" id="BQNB010013408">
    <property type="protein sequence ID" value="GJT15584.1"/>
    <property type="molecule type" value="Genomic_DNA"/>
</dbReference>
<evidence type="ECO:0000313" key="2">
    <source>
        <dbReference type="EMBL" id="GJT15584.1"/>
    </source>
</evidence>
<accession>A0ABQ5BQD7</accession>
<proteinExistence type="predicted"/>
<gene>
    <name evidence="2" type="ORF">Tco_0874290</name>
</gene>
<name>A0ABQ5BQD7_9ASTR</name>
<protein>
    <submittedName>
        <fullName evidence="2">Uncharacterized protein</fullName>
    </submittedName>
</protein>
<organism evidence="2 3">
    <name type="scientific">Tanacetum coccineum</name>
    <dbReference type="NCBI Taxonomy" id="301880"/>
    <lineage>
        <taxon>Eukaryota</taxon>
        <taxon>Viridiplantae</taxon>
        <taxon>Streptophyta</taxon>
        <taxon>Embryophyta</taxon>
        <taxon>Tracheophyta</taxon>
        <taxon>Spermatophyta</taxon>
        <taxon>Magnoliopsida</taxon>
        <taxon>eudicotyledons</taxon>
        <taxon>Gunneridae</taxon>
        <taxon>Pentapetalae</taxon>
        <taxon>asterids</taxon>
        <taxon>campanulids</taxon>
        <taxon>Asterales</taxon>
        <taxon>Asteraceae</taxon>
        <taxon>Asteroideae</taxon>
        <taxon>Anthemideae</taxon>
        <taxon>Anthemidinae</taxon>
        <taxon>Tanacetum</taxon>
    </lineage>
</organism>